<dbReference type="EMBL" id="JAAGNC010000183">
    <property type="protein sequence ID" value="NEC60921.1"/>
    <property type="molecule type" value="Genomic_DNA"/>
</dbReference>
<evidence type="ECO:0000259" key="2">
    <source>
        <dbReference type="Pfam" id="PF08241"/>
    </source>
</evidence>
<evidence type="ECO:0000313" key="5">
    <source>
        <dbReference type="Proteomes" id="UP000199137"/>
    </source>
</evidence>
<proteinExistence type="predicted"/>
<feature type="domain" description="Methyltransferase type 11" evidence="2">
    <location>
        <begin position="54"/>
        <end position="153"/>
    </location>
</feature>
<evidence type="ECO:0000313" key="6">
    <source>
        <dbReference type="Proteomes" id="UP000470404"/>
    </source>
</evidence>
<dbReference type="Gene3D" id="3.40.50.150">
    <property type="entry name" value="Vaccinia Virus protein VP39"/>
    <property type="match status" value="1"/>
</dbReference>
<evidence type="ECO:0000256" key="1">
    <source>
        <dbReference type="ARBA" id="ARBA00022679"/>
    </source>
</evidence>
<evidence type="ECO:0000313" key="4">
    <source>
        <dbReference type="EMBL" id="SFQ51968.1"/>
    </source>
</evidence>
<dbReference type="Proteomes" id="UP000199137">
    <property type="component" value="Unassembled WGS sequence"/>
</dbReference>
<dbReference type="OrthoDB" id="529208at2"/>
<evidence type="ECO:0000313" key="3">
    <source>
        <dbReference type="EMBL" id="NEC60921.1"/>
    </source>
</evidence>
<dbReference type="Pfam" id="PF08241">
    <property type="entry name" value="Methyltransf_11"/>
    <property type="match status" value="1"/>
</dbReference>
<name>A0A1I5Z676_9PSEU</name>
<dbReference type="AlphaFoldDB" id="A0A1I5Z676"/>
<gene>
    <name evidence="3" type="ORF">G3I59_36330</name>
    <name evidence="4" type="ORF">SAMN05421854_11417</name>
</gene>
<dbReference type="EMBL" id="FOWC01000014">
    <property type="protein sequence ID" value="SFQ51968.1"/>
    <property type="molecule type" value="Genomic_DNA"/>
</dbReference>
<dbReference type="GO" id="GO:0008757">
    <property type="term" value="F:S-adenosylmethionine-dependent methyltransferase activity"/>
    <property type="evidence" value="ECO:0007669"/>
    <property type="project" value="InterPro"/>
</dbReference>
<organism evidence="4 5">
    <name type="scientific">Amycolatopsis rubida</name>
    <dbReference type="NCBI Taxonomy" id="112413"/>
    <lineage>
        <taxon>Bacteria</taxon>
        <taxon>Bacillati</taxon>
        <taxon>Actinomycetota</taxon>
        <taxon>Actinomycetes</taxon>
        <taxon>Pseudonocardiales</taxon>
        <taxon>Pseudonocardiaceae</taxon>
        <taxon>Amycolatopsis</taxon>
    </lineage>
</organism>
<dbReference type="InterPro" id="IPR029063">
    <property type="entry name" value="SAM-dependent_MTases_sf"/>
</dbReference>
<sequence>MGPRDTLLAGFAKQLGHPRGRAGQAVVRLLNNVNRGPVTGAVDALEIRRGETALDLGFGGGLGLDLLLRSTEGGTVHGAEISETALARARRAFPKNLAAGRLVLHQAGMAELPLDTGTIDAALTVNTVYFVPDLAPAFAEVARVLTGGGRFVVGIGDPAMMREMPFTSHGFRLRPPEEIEKALADAGLELRRHDRLGDGPRAFHLLVAGR</sequence>
<dbReference type="GO" id="GO:0032259">
    <property type="term" value="P:methylation"/>
    <property type="evidence" value="ECO:0007669"/>
    <property type="project" value="UniProtKB-KW"/>
</dbReference>
<reference evidence="4 5" key="1">
    <citation type="submission" date="2016-10" db="EMBL/GenBank/DDBJ databases">
        <authorList>
            <person name="de Groot N.N."/>
        </authorList>
    </citation>
    <scope>NUCLEOTIDE SEQUENCE [LARGE SCALE GENOMIC DNA]</scope>
    <source>
        <strain evidence="4 5">DSM 44637</strain>
    </source>
</reference>
<keyword evidence="6" id="KW-1185">Reference proteome</keyword>
<dbReference type="PANTHER" id="PTHR44068">
    <property type="entry name" value="ZGC:194242"/>
    <property type="match status" value="1"/>
</dbReference>
<dbReference type="InterPro" id="IPR013216">
    <property type="entry name" value="Methyltransf_11"/>
</dbReference>
<dbReference type="Proteomes" id="UP000470404">
    <property type="component" value="Unassembled WGS sequence"/>
</dbReference>
<dbReference type="RefSeq" id="WP_067582903.1">
    <property type="nucleotide sequence ID" value="NZ_FOWC01000014.1"/>
</dbReference>
<accession>A0A1I5Z676</accession>
<protein>
    <submittedName>
        <fullName evidence="3">Class I SAM-dependent methyltransferase</fullName>
    </submittedName>
    <submittedName>
        <fullName evidence="4">Methyltransferase domain-containing protein</fullName>
    </submittedName>
</protein>
<dbReference type="InterPro" id="IPR050447">
    <property type="entry name" value="Erg6_SMT_methyltransf"/>
</dbReference>
<dbReference type="SUPFAM" id="SSF53335">
    <property type="entry name" value="S-adenosyl-L-methionine-dependent methyltransferases"/>
    <property type="match status" value="1"/>
</dbReference>
<keyword evidence="4" id="KW-0489">Methyltransferase</keyword>
<dbReference type="STRING" id="112413.SAMN05421854_11417"/>
<dbReference type="PANTHER" id="PTHR44068:SF11">
    <property type="entry name" value="GERANYL DIPHOSPHATE 2-C-METHYLTRANSFERASE"/>
    <property type="match status" value="1"/>
</dbReference>
<reference evidence="3 6" key="2">
    <citation type="submission" date="2020-01" db="EMBL/GenBank/DDBJ databases">
        <title>Insect and environment-associated Actinomycetes.</title>
        <authorList>
            <person name="Currrie C."/>
            <person name="Chevrette M."/>
            <person name="Carlson C."/>
            <person name="Stubbendieck R."/>
            <person name="Wendt-Pienkowski E."/>
        </authorList>
    </citation>
    <scope>NUCLEOTIDE SEQUENCE [LARGE SCALE GENOMIC DNA]</scope>
    <source>
        <strain evidence="3 6">SID8386</strain>
    </source>
</reference>
<keyword evidence="1 4" id="KW-0808">Transferase</keyword>